<gene>
    <name evidence="5" type="ORF">BJY24_007054</name>
</gene>
<reference evidence="5 6" key="1">
    <citation type="submission" date="2020-08" db="EMBL/GenBank/DDBJ databases">
        <title>Sequencing the genomes of 1000 actinobacteria strains.</title>
        <authorList>
            <person name="Klenk H.-P."/>
        </authorList>
    </citation>
    <scope>NUCLEOTIDE SEQUENCE [LARGE SCALE GENOMIC DNA]</scope>
    <source>
        <strain evidence="5 6">DSM 43582</strain>
    </source>
</reference>
<name>A0A7W9PL53_9NOCA</name>
<dbReference type="Gene3D" id="1.10.10.10">
    <property type="entry name" value="Winged helix-like DNA-binding domain superfamily/Winged helix DNA-binding domain"/>
    <property type="match status" value="1"/>
</dbReference>
<accession>A0A7W9PL53</accession>
<evidence type="ECO:0000313" key="6">
    <source>
        <dbReference type="Proteomes" id="UP000540412"/>
    </source>
</evidence>
<feature type="domain" description="HTH marR-type" evidence="4">
    <location>
        <begin position="5"/>
        <end position="133"/>
    </location>
</feature>
<dbReference type="AlphaFoldDB" id="A0A7W9PL53"/>
<dbReference type="SMART" id="SM00347">
    <property type="entry name" value="HTH_MARR"/>
    <property type="match status" value="1"/>
</dbReference>
<dbReference type="PANTHER" id="PTHR33164:SF57">
    <property type="entry name" value="MARR-FAMILY TRANSCRIPTIONAL REGULATOR"/>
    <property type="match status" value="1"/>
</dbReference>
<dbReference type="PROSITE" id="PS01117">
    <property type="entry name" value="HTH_MARR_1"/>
    <property type="match status" value="1"/>
</dbReference>
<evidence type="ECO:0000313" key="5">
    <source>
        <dbReference type="EMBL" id="MBB5918142.1"/>
    </source>
</evidence>
<keyword evidence="3" id="KW-0804">Transcription</keyword>
<dbReference type="PROSITE" id="PS50995">
    <property type="entry name" value="HTH_MARR_2"/>
    <property type="match status" value="1"/>
</dbReference>
<protein>
    <submittedName>
        <fullName evidence="5">DNA-binding MarR family transcriptional regulator</fullName>
    </submittedName>
</protein>
<evidence type="ECO:0000256" key="3">
    <source>
        <dbReference type="ARBA" id="ARBA00023163"/>
    </source>
</evidence>
<organism evidence="5 6">
    <name type="scientific">Nocardia transvalensis</name>
    <dbReference type="NCBI Taxonomy" id="37333"/>
    <lineage>
        <taxon>Bacteria</taxon>
        <taxon>Bacillati</taxon>
        <taxon>Actinomycetota</taxon>
        <taxon>Actinomycetes</taxon>
        <taxon>Mycobacteriales</taxon>
        <taxon>Nocardiaceae</taxon>
        <taxon>Nocardia</taxon>
    </lineage>
</organism>
<sequence>MATEDTGLAAAFGRLNREVNALYHLIARRFELTMQQTELLCQLRGDPPSFGELATALGCDKTNVTGLVDRLERRGFLARQTDPADRRVTRVVLTDQGRAMRADIRTALERELHTRLPPADRTRLITLLQASATALSDTRPTT</sequence>
<dbReference type="PANTHER" id="PTHR33164">
    <property type="entry name" value="TRANSCRIPTIONAL REGULATOR, MARR FAMILY"/>
    <property type="match status" value="1"/>
</dbReference>
<proteinExistence type="predicted"/>
<keyword evidence="1" id="KW-0805">Transcription regulation</keyword>
<dbReference type="InterPro" id="IPR023187">
    <property type="entry name" value="Tscrpt_reg_MarR-type_CS"/>
</dbReference>
<keyword evidence="2 5" id="KW-0238">DNA-binding</keyword>
<evidence type="ECO:0000256" key="1">
    <source>
        <dbReference type="ARBA" id="ARBA00023015"/>
    </source>
</evidence>
<dbReference type="InterPro" id="IPR036388">
    <property type="entry name" value="WH-like_DNA-bd_sf"/>
</dbReference>
<evidence type="ECO:0000259" key="4">
    <source>
        <dbReference type="PROSITE" id="PS50995"/>
    </source>
</evidence>
<dbReference type="Proteomes" id="UP000540412">
    <property type="component" value="Unassembled WGS sequence"/>
</dbReference>
<dbReference type="InterPro" id="IPR039422">
    <property type="entry name" value="MarR/SlyA-like"/>
</dbReference>
<dbReference type="Pfam" id="PF01047">
    <property type="entry name" value="MarR"/>
    <property type="match status" value="1"/>
</dbReference>
<keyword evidence="6" id="KW-1185">Reference proteome</keyword>
<dbReference type="InterPro" id="IPR000835">
    <property type="entry name" value="HTH_MarR-typ"/>
</dbReference>
<dbReference type="SUPFAM" id="SSF46785">
    <property type="entry name" value="Winged helix' DNA-binding domain"/>
    <property type="match status" value="1"/>
</dbReference>
<evidence type="ECO:0000256" key="2">
    <source>
        <dbReference type="ARBA" id="ARBA00023125"/>
    </source>
</evidence>
<dbReference type="PRINTS" id="PR00598">
    <property type="entry name" value="HTHMARR"/>
</dbReference>
<dbReference type="GO" id="GO:0006950">
    <property type="term" value="P:response to stress"/>
    <property type="evidence" value="ECO:0007669"/>
    <property type="project" value="TreeGrafter"/>
</dbReference>
<dbReference type="InterPro" id="IPR036390">
    <property type="entry name" value="WH_DNA-bd_sf"/>
</dbReference>
<comment type="caution">
    <text evidence="5">The sequence shown here is derived from an EMBL/GenBank/DDBJ whole genome shotgun (WGS) entry which is preliminary data.</text>
</comment>
<dbReference type="GO" id="GO:0003700">
    <property type="term" value="F:DNA-binding transcription factor activity"/>
    <property type="evidence" value="ECO:0007669"/>
    <property type="project" value="InterPro"/>
</dbReference>
<dbReference type="EMBL" id="JACHIT010000002">
    <property type="protein sequence ID" value="MBB5918142.1"/>
    <property type="molecule type" value="Genomic_DNA"/>
</dbReference>
<dbReference type="RefSeq" id="WP_040747482.1">
    <property type="nucleotide sequence ID" value="NZ_JACHIT010000002.1"/>
</dbReference>
<dbReference type="GO" id="GO:0003677">
    <property type="term" value="F:DNA binding"/>
    <property type="evidence" value="ECO:0007669"/>
    <property type="project" value="UniProtKB-KW"/>
</dbReference>